<dbReference type="OrthoDB" id="1722540at2"/>
<name>M1N3W3_9CLOT</name>
<dbReference type="Proteomes" id="UP000011728">
    <property type="component" value="Chromosome"/>
</dbReference>
<proteinExistence type="predicted"/>
<dbReference type="RefSeq" id="WP_015394458.1">
    <property type="nucleotide sequence ID" value="NC_020291.1"/>
</dbReference>
<evidence type="ECO:0000313" key="1">
    <source>
        <dbReference type="EMBL" id="AGF58147.1"/>
    </source>
</evidence>
<dbReference type="AlphaFoldDB" id="M1N3W3"/>
<accession>M1N3W3</accession>
<dbReference type="EMBL" id="CP004121">
    <property type="protein sequence ID" value="AGF58147.1"/>
    <property type="molecule type" value="Genomic_DNA"/>
</dbReference>
<dbReference type="InterPro" id="IPR043740">
    <property type="entry name" value="DUF5685"/>
</dbReference>
<dbReference type="STRING" id="36745.CLSAP_41610"/>
<evidence type="ECO:0000313" key="2">
    <source>
        <dbReference type="Proteomes" id="UP000011728"/>
    </source>
</evidence>
<dbReference type="KEGG" id="csr:Cspa_c43940"/>
<dbReference type="PATRIC" id="fig|931276.5.peg.4426"/>
<keyword evidence="2" id="KW-1185">Reference proteome</keyword>
<reference evidence="1 2" key="1">
    <citation type="submission" date="2013-02" db="EMBL/GenBank/DDBJ databases">
        <title>Genome sequence of Clostridium saccharoperbutylacetonicum N1-4(HMT).</title>
        <authorList>
            <person name="Poehlein A."/>
            <person name="Daniel R."/>
        </authorList>
    </citation>
    <scope>NUCLEOTIDE SEQUENCE [LARGE SCALE GENOMIC DNA]</scope>
    <source>
        <strain evidence="2">N1-4(HMT)</strain>
    </source>
</reference>
<dbReference type="HOGENOM" id="CLU_067295_0_0_9"/>
<protein>
    <submittedName>
        <fullName evidence="1">Uncharacterized protein</fullName>
    </submittedName>
</protein>
<dbReference type="eggNOG" id="ENOG5030PCK">
    <property type="taxonomic scope" value="Bacteria"/>
</dbReference>
<gene>
    <name evidence="1" type="ORF">Cspa_c43940</name>
</gene>
<dbReference type="Pfam" id="PF18937">
    <property type="entry name" value="DUF5685"/>
    <property type="match status" value="1"/>
</dbReference>
<organism evidence="1 2">
    <name type="scientific">Clostridium saccharoperbutylacetonicum N1-4(HMT)</name>
    <dbReference type="NCBI Taxonomy" id="931276"/>
    <lineage>
        <taxon>Bacteria</taxon>
        <taxon>Bacillati</taxon>
        <taxon>Bacillota</taxon>
        <taxon>Clostridia</taxon>
        <taxon>Eubacteriales</taxon>
        <taxon>Clostridiaceae</taxon>
        <taxon>Clostridium</taxon>
    </lineage>
</organism>
<sequence>MFGYVTPLKAEMKVKDWGRFKCYYCGLCCHIKKEFGNIPRMSLNYDMTFLGLLLDALNPEELQVSKHRCALHPAEKKTIITNNKALSYAATMNISLFYYKLLDDVQDDKNIKSKFFSLLLSPYKKKFPSSITAINSNISDYLNKLSTLENSKSFSYIDEICDPFSALVGTIMRDYPYELRDDCPDLRNTLYSLGYSIGKWIYLIDALDDLKADMENKKFNPLNFLYNKENLNYDKFIEAIKPRIEFTILNCGYTCKENLEKLNLVRNRDILYNIIELGLMDKYINIINRSQNTKETKGEINNESI</sequence>